<dbReference type="InterPro" id="IPR029058">
    <property type="entry name" value="AB_hydrolase_fold"/>
</dbReference>
<feature type="domain" description="Serine aminopeptidase S33" evidence="2">
    <location>
        <begin position="197"/>
        <end position="306"/>
    </location>
</feature>
<dbReference type="RefSeq" id="WP_073227901.1">
    <property type="nucleotide sequence ID" value="NZ_FQUQ01000001.1"/>
</dbReference>
<organism evidence="3 4">
    <name type="scientific">Pedobacter caeni</name>
    <dbReference type="NCBI Taxonomy" id="288992"/>
    <lineage>
        <taxon>Bacteria</taxon>
        <taxon>Pseudomonadati</taxon>
        <taxon>Bacteroidota</taxon>
        <taxon>Sphingobacteriia</taxon>
        <taxon>Sphingobacteriales</taxon>
        <taxon>Sphingobacteriaceae</taxon>
        <taxon>Pedobacter</taxon>
    </lineage>
</organism>
<evidence type="ECO:0000313" key="4">
    <source>
        <dbReference type="Proteomes" id="UP000184287"/>
    </source>
</evidence>
<dbReference type="Gene3D" id="3.40.50.1820">
    <property type="entry name" value="alpha/beta hydrolase"/>
    <property type="match status" value="1"/>
</dbReference>
<protein>
    <submittedName>
        <fullName evidence="3">Alpha/beta hydrolase family protein</fullName>
    </submittedName>
</protein>
<dbReference type="GO" id="GO:0016787">
    <property type="term" value="F:hydrolase activity"/>
    <property type="evidence" value="ECO:0007669"/>
    <property type="project" value="UniProtKB-KW"/>
</dbReference>
<proteinExistence type="predicted"/>
<dbReference type="STRING" id="288992.SAMN04488522_101892"/>
<evidence type="ECO:0000256" key="1">
    <source>
        <dbReference type="SAM" id="SignalP"/>
    </source>
</evidence>
<feature type="chain" id="PRO_5013109997" evidence="1">
    <location>
        <begin position="30"/>
        <end position="453"/>
    </location>
</feature>
<name>A0A1M4VFC0_9SPHI</name>
<evidence type="ECO:0000259" key="2">
    <source>
        <dbReference type="Pfam" id="PF12146"/>
    </source>
</evidence>
<dbReference type="PANTHER" id="PTHR22946">
    <property type="entry name" value="DIENELACTONE HYDROLASE DOMAIN-CONTAINING PROTEIN-RELATED"/>
    <property type="match status" value="1"/>
</dbReference>
<dbReference type="Pfam" id="PF12146">
    <property type="entry name" value="Hydrolase_4"/>
    <property type="match status" value="1"/>
</dbReference>
<dbReference type="OrthoDB" id="3668964at2"/>
<accession>A0A1M4VFC0</accession>
<dbReference type="EMBL" id="FQUQ01000001">
    <property type="protein sequence ID" value="SHE67706.1"/>
    <property type="molecule type" value="Genomic_DNA"/>
</dbReference>
<dbReference type="Proteomes" id="UP000184287">
    <property type="component" value="Unassembled WGS sequence"/>
</dbReference>
<dbReference type="Gene3D" id="1.20.1440.110">
    <property type="entry name" value="acylaminoacyl peptidase"/>
    <property type="match status" value="1"/>
</dbReference>
<dbReference type="InterPro" id="IPR050261">
    <property type="entry name" value="FrsA_esterase"/>
</dbReference>
<keyword evidence="1" id="KW-0732">Signal</keyword>
<gene>
    <name evidence="3" type="ORF">SAMN04488522_101892</name>
</gene>
<sequence length="453" mass="51567">MKRETNRRSFVKLAATAGLCTLASPAVLAGSHPEQLAENEETNKIPKKSWYPLGVFKNPVLESVFLFYVGSTWQRLSDVGECFDTASRIDEANDYSWSDQWIKTGNRLKVLGDACLKEHHEFTAGESYLRSSTYYRAALHHYPDPANKIVKELSLKVVKNYKMALKLMSIPFEAVSIPYMKTELPGYFFPAKLKSNKKAPVIILHAGRDSWAEDYLWVAQQAVKRGYHCLLFDGPGQGKVIRIQGIPFRPDWENVITPVLDFLKHTKKEVDMNKTVLMGFSMGGFLAPRAVTVEKRIKLCVANPGVLNWTASIYNGLNQIDPQLLPLFQAGNYDLFDQKIEEYMRTSSYVKWGITDELWKYGVHKPSELIKKYQEYNIEAVAKNIGCRMMVIDGTGEEFSVGEAKRLYDALTCPKDYVLFTEEDTGYLHCQPGALAIAYTRIFNWVDKYIDVI</sequence>
<reference evidence="4" key="1">
    <citation type="submission" date="2016-11" db="EMBL/GenBank/DDBJ databases">
        <authorList>
            <person name="Varghese N."/>
            <person name="Submissions S."/>
        </authorList>
    </citation>
    <scope>NUCLEOTIDE SEQUENCE [LARGE SCALE GENOMIC DNA]</scope>
    <source>
        <strain evidence="4">DSM 16990</strain>
    </source>
</reference>
<keyword evidence="3" id="KW-0378">Hydrolase</keyword>
<dbReference type="InterPro" id="IPR022742">
    <property type="entry name" value="Hydrolase_4"/>
</dbReference>
<dbReference type="SUPFAM" id="SSF53474">
    <property type="entry name" value="alpha/beta-Hydrolases"/>
    <property type="match status" value="1"/>
</dbReference>
<dbReference type="InterPro" id="IPR006311">
    <property type="entry name" value="TAT_signal"/>
</dbReference>
<dbReference type="PANTHER" id="PTHR22946:SF12">
    <property type="entry name" value="CONIDIAL PIGMENT BIOSYNTHESIS PROTEIN AYG1 (AFU_ORTHOLOGUE AFUA_2G17550)"/>
    <property type="match status" value="1"/>
</dbReference>
<feature type="signal peptide" evidence="1">
    <location>
        <begin position="1"/>
        <end position="29"/>
    </location>
</feature>
<keyword evidence="4" id="KW-1185">Reference proteome</keyword>
<dbReference type="PROSITE" id="PS51318">
    <property type="entry name" value="TAT"/>
    <property type="match status" value="1"/>
</dbReference>
<dbReference type="AlphaFoldDB" id="A0A1M4VFC0"/>
<evidence type="ECO:0000313" key="3">
    <source>
        <dbReference type="EMBL" id="SHE67706.1"/>
    </source>
</evidence>